<evidence type="ECO:0000313" key="8">
    <source>
        <dbReference type="EMBL" id="KAK3601624.1"/>
    </source>
</evidence>
<evidence type="ECO:0000256" key="5">
    <source>
        <dbReference type="SAM" id="Phobius"/>
    </source>
</evidence>
<feature type="compositionally biased region" description="Polar residues" evidence="4">
    <location>
        <begin position="222"/>
        <end position="257"/>
    </location>
</feature>
<dbReference type="PANTHER" id="PTHR24251:SF30">
    <property type="entry name" value="MEMBRANE FRIZZLED-RELATED PROTEIN"/>
    <property type="match status" value="1"/>
</dbReference>
<dbReference type="PROSITE" id="PS01180">
    <property type="entry name" value="CUB"/>
    <property type="match status" value="1"/>
</dbReference>
<evidence type="ECO:0000256" key="4">
    <source>
        <dbReference type="SAM" id="MobiDB-lite"/>
    </source>
</evidence>
<feature type="transmembrane region" description="Helical" evidence="5">
    <location>
        <begin position="188"/>
        <end position="212"/>
    </location>
</feature>
<evidence type="ECO:0000256" key="6">
    <source>
        <dbReference type="SAM" id="SignalP"/>
    </source>
</evidence>
<evidence type="ECO:0000256" key="1">
    <source>
        <dbReference type="ARBA" id="ARBA00022737"/>
    </source>
</evidence>
<comment type="caution">
    <text evidence="8">The sequence shown here is derived from an EMBL/GenBank/DDBJ whole genome shotgun (WGS) entry which is preliminary data.</text>
</comment>
<reference evidence="8" key="2">
    <citation type="journal article" date="2021" name="Genome Biol. Evol.">
        <title>Developing a high-quality reference genome for a parasitic bivalve with doubly uniparental inheritance (Bivalvia: Unionida).</title>
        <authorList>
            <person name="Smith C.H."/>
        </authorList>
    </citation>
    <scope>NUCLEOTIDE SEQUENCE</scope>
    <source>
        <strain evidence="8">CHS0354</strain>
        <tissue evidence="8">Mantle</tissue>
    </source>
</reference>
<feature type="domain" description="CUB" evidence="7">
    <location>
        <begin position="20"/>
        <end position="149"/>
    </location>
</feature>
<dbReference type="InterPro" id="IPR000859">
    <property type="entry name" value="CUB_dom"/>
</dbReference>
<feature type="signal peptide" evidence="6">
    <location>
        <begin position="1"/>
        <end position="20"/>
    </location>
</feature>
<dbReference type="Gene3D" id="2.60.120.290">
    <property type="entry name" value="Spermadhesin, CUB domain"/>
    <property type="match status" value="1"/>
</dbReference>
<dbReference type="Pfam" id="PF00431">
    <property type="entry name" value="CUB"/>
    <property type="match status" value="1"/>
</dbReference>
<keyword evidence="9" id="KW-1185">Reference proteome</keyword>
<dbReference type="AlphaFoldDB" id="A0AAE0T1E6"/>
<evidence type="ECO:0000256" key="2">
    <source>
        <dbReference type="ARBA" id="ARBA00023157"/>
    </source>
</evidence>
<gene>
    <name evidence="8" type="ORF">CHS0354_038171</name>
</gene>
<evidence type="ECO:0000259" key="7">
    <source>
        <dbReference type="PROSITE" id="PS01180"/>
    </source>
</evidence>
<dbReference type="PANTHER" id="PTHR24251">
    <property type="entry name" value="OVOCHYMASE-RELATED"/>
    <property type="match status" value="1"/>
</dbReference>
<keyword evidence="6" id="KW-0732">Signal</keyword>
<reference evidence="8" key="3">
    <citation type="submission" date="2023-05" db="EMBL/GenBank/DDBJ databases">
        <authorList>
            <person name="Smith C.H."/>
        </authorList>
    </citation>
    <scope>NUCLEOTIDE SEQUENCE</scope>
    <source>
        <strain evidence="8">CHS0354</strain>
        <tissue evidence="8">Mantle</tissue>
    </source>
</reference>
<organism evidence="8 9">
    <name type="scientific">Potamilus streckersoni</name>
    <dbReference type="NCBI Taxonomy" id="2493646"/>
    <lineage>
        <taxon>Eukaryota</taxon>
        <taxon>Metazoa</taxon>
        <taxon>Spiralia</taxon>
        <taxon>Lophotrochozoa</taxon>
        <taxon>Mollusca</taxon>
        <taxon>Bivalvia</taxon>
        <taxon>Autobranchia</taxon>
        <taxon>Heteroconchia</taxon>
        <taxon>Palaeoheterodonta</taxon>
        <taxon>Unionida</taxon>
        <taxon>Unionoidea</taxon>
        <taxon>Unionidae</taxon>
        <taxon>Ambleminae</taxon>
        <taxon>Lampsilini</taxon>
        <taxon>Potamilus</taxon>
    </lineage>
</organism>
<protein>
    <recommendedName>
        <fullName evidence="7">CUB domain-containing protein</fullName>
    </recommendedName>
</protein>
<sequence length="311" mass="35444">MQLCWCTLIHLCVFLGAVICREHFCEQNAEVLISGENTGIIKTRLTGESYYGKNMNCKWRIDAGTNHRIKLAIQQLNMEWVPTYTTCNTYDNLMIIEGDSTSGELITYICHGRNPYFIISQGHYIYLWFTTNLYNAYNYVGVELRFDVFEENTCPPGWFSETRTNGSTVLYSVPRTHFSDDDKPDSNVFLALGLGVSLTLAVIFAIITGFCINRHMVKRQVTQQQPNNPQDQARTIHSMNSSGGRHNLQSKPQQRSKGNAGLRSYEVSDCLQMTSSSEFTVNYTPPSHIYSQVEAPPTYEEVLNYPHCEHN</sequence>
<dbReference type="SUPFAM" id="SSF49854">
    <property type="entry name" value="Spermadhesin, CUB domain"/>
    <property type="match status" value="1"/>
</dbReference>
<feature type="chain" id="PRO_5042024280" description="CUB domain-containing protein" evidence="6">
    <location>
        <begin position="21"/>
        <end position="311"/>
    </location>
</feature>
<keyword evidence="5" id="KW-0472">Membrane</keyword>
<keyword evidence="1" id="KW-0677">Repeat</keyword>
<accession>A0AAE0T1E6</accession>
<feature type="region of interest" description="Disordered" evidence="4">
    <location>
        <begin position="222"/>
        <end position="261"/>
    </location>
</feature>
<dbReference type="Proteomes" id="UP001195483">
    <property type="component" value="Unassembled WGS sequence"/>
</dbReference>
<keyword evidence="5" id="KW-0812">Transmembrane</keyword>
<dbReference type="SMART" id="SM00042">
    <property type="entry name" value="CUB"/>
    <property type="match status" value="1"/>
</dbReference>
<dbReference type="InterPro" id="IPR035914">
    <property type="entry name" value="Sperma_CUB_dom_sf"/>
</dbReference>
<keyword evidence="5" id="KW-1133">Transmembrane helix</keyword>
<evidence type="ECO:0000313" key="9">
    <source>
        <dbReference type="Proteomes" id="UP001195483"/>
    </source>
</evidence>
<keyword evidence="2" id="KW-1015">Disulfide bond</keyword>
<comment type="caution">
    <text evidence="3">Lacks conserved residue(s) required for the propagation of feature annotation.</text>
</comment>
<evidence type="ECO:0000256" key="3">
    <source>
        <dbReference type="PROSITE-ProRule" id="PRU00059"/>
    </source>
</evidence>
<name>A0AAE0T1E6_9BIVA</name>
<dbReference type="CDD" id="cd00041">
    <property type="entry name" value="CUB"/>
    <property type="match status" value="1"/>
</dbReference>
<proteinExistence type="predicted"/>
<dbReference type="EMBL" id="JAEAOA010002230">
    <property type="protein sequence ID" value="KAK3601624.1"/>
    <property type="molecule type" value="Genomic_DNA"/>
</dbReference>
<reference evidence="8" key="1">
    <citation type="journal article" date="2021" name="Genome Biol. Evol.">
        <title>A High-Quality Reference Genome for a Parasitic Bivalve with Doubly Uniparental Inheritance (Bivalvia: Unionida).</title>
        <authorList>
            <person name="Smith C.H."/>
        </authorList>
    </citation>
    <scope>NUCLEOTIDE SEQUENCE</scope>
    <source>
        <strain evidence="8">CHS0354</strain>
    </source>
</reference>